<evidence type="ECO:0000313" key="1">
    <source>
        <dbReference type="EMBL" id="MBI4726397.1"/>
    </source>
</evidence>
<dbReference type="InterPro" id="IPR015943">
    <property type="entry name" value="WD40/YVTN_repeat-like_dom_sf"/>
</dbReference>
<dbReference type="EMBL" id="JACQXR010000048">
    <property type="protein sequence ID" value="MBI4726397.1"/>
    <property type="molecule type" value="Genomic_DNA"/>
</dbReference>
<dbReference type="AlphaFoldDB" id="A0A933I849"/>
<evidence type="ECO:0008006" key="3">
    <source>
        <dbReference type="Google" id="ProtNLM"/>
    </source>
</evidence>
<protein>
    <recommendedName>
        <fullName evidence="3">Two component regulator propeller</fullName>
    </recommendedName>
</protein>
<evidence type="ECO:0000313" key="2">
    <source>
        <dbReference type="Proteomes" id="UP000736328"/>
    </source>
</evidence>
<sequence>MLLLVLLTFENSTQADQRNWQQFKTFGGSTLSGEVKTLIADTRYLYAFTGSGGVRYDKLLDKWDFSFLSQAPPSNSQFAALDHLSGDFYFVSGQNVTPYNALSKFYYGPVRFPAPVLGLSFDGKGIWAKTQTSVYSLDRWTRKVSLSADSGNVREWQGIVDLRQIRTDVRLLGLAPYQMMDEWAVPHPITALANEQFGPEVWLWYRGLGLWKYNTFSRKLSQATKGFLASAGVNAIASHEECLALAGPGGITLVGAEGERWQQINRMFNADLAEYSIRALVLDDRDVFAGTDRGILAFKRGDDFVRNITTYDGLPYDRINCLYLEGDSLWAGTDCGLGLYQRSIKTTSSLWPQLENHKISGIGADSKYIYLATARGAVKLDRQDSLRPRRYTDPDPALLEEPMTAVISEDTITWWLGSDFLLAGNKNDGSYRTFLRSGNYAAGQGLCLAIDAGNVWIGTDNGLVRFVKSRNQFLVYHAADGLMDEQVWSVYSLNGYLWAGGANGVSRFCFKNEDQ</sequence>
<proteinExistence type="predicted"/>
<dbReference type="Gene3D" id="2.130.10.10">
    <property type="entry name" value="YVTN repeat-like/Quinoprotein amine dehydrogenase"/>
    <property type="match status" value="2"/>
</dbReference>
<name>A0A933I849_UNCT6</name>
<organism evidence="1 2">
    <name type="scientific">candidate division TA06 bacterium</name>
    <dbReference type="NCBI Taxonomy" id="2250710"/>
    <lineage>
        <taxon>Bacteria</taxon>
        <taxon>Bacteria division TA06</taxon>
    </lineage>
</organism>
<accession>A0A933I849</accession>
<reference evidence="1" key="1">
    <citation type="submission" date="2020-07" db="EMBL/GenBank/DDBJ databases">
        <title>Huge and variable diversity of episymbiotic CPR bacteria and DPANN archaea in groundwater ecosystems.</title>
        <authorList>
            <person name="He C.Y."/>
            <person name="Keren R."/>
            <person name="Whittaker M."/>
            <person name="Farag I.F."/>
            <person name="Doudna J."/>
            <person name="Cate J.H.D."/>
            <person name="Banfield J.F."/>
        </authorList>
    </citation>
    <scope>NUCLEOTIDE SEQUENCE</scope>
    <source>
        <strain evidence="1">NC_groundwater_1520_Pr4_B-0.1um_53_5</strain>
    </source>
</reference>
<gene>
    <name evidence="1" type="ORF">HY768_04090</name>
</gene>
<comment type="caution">
    <text evidence="1">The sequence shown here is derived from an EMBL/GenBank/DDBJ whole genome shotgun (WGS) entry which is preliminary data.</text>
</comment>
<dbReference type="Proteomes" id="UP000736328">
    <property type="component" value="Unassembled WGS sequence"/>
</dbReference>